<gene>
    <name evidence="8" type="ORF">IAB37_08900</name>
</gene>
<dbReference type="GO" id="GO:0006000">
    <property type="term" value="P:fructose metabolic process"/>
    <property type="evidence" value="ECO:0007669"/>
    <property type="project" value="UniProtKB-ARBA"/>
</dbReference>
<evidence type="ECO:0000256" key="4">
    <source>
        <dbReference type="ARBA" id="ARBA00022777"/>
    </source>
</evidence>
<dbReference type="GO" id="GO:0008865">
    <property type="term" value="F:fructokinase activity"/>
    <property type="evidence" value="ECO:0007669"/>
    <property type="project" value="UniProtKB-ARBA"/>
</dbReference>
<dbReference type="Pfam" id="PF00294">
    <property type="entry name" value="PfkB"/>
    <property type="match status" value="1"/>
</dbReference>
<reference evidence="8" key="2">
    <citation type="journal article" date="2021" name="PeerJ">
        <title>Extensive microbial diversity within the chicken gut microbiome revealed by metagenomics and culture.</title>
        <authorList>
            <person name="Gilroy R."/>
            <person name="Ravi A."/>
            <person name="Getino M."/>
            <person name="Pursley I."/>
            <person name="Horton D.L."/>
            <person name="Alikhan N.F."/>
            <person name="Baker D."/>
            <person name="Gharbi K."/>
            <person name="Hall N."/>
            <person name="Watson M."/>
            <person name="Adriaenssens E.M."/>
            <person name="Foster-Nyarko E."/>
            <person name="Jarju S."/>
            <person name="Secka A."/>
            <person name="Antonio M."/>
            <person name="Oren A."/>
            <person name="Chaudhuri R.R."/>
            <person name="La Ragione R."/>
            <person name="Hildebrand F."/>
            <person name="Pallen M.J."/>
        </authorList>
    </citation>
    <scope>NUCLEOTIDE SEQUENCE</scope>
    <source>
        <strain evidence="8">CHK189-12415</strain>
    </source>
</reference>
<organism evidence="8 9">
    <name type="scientific">Candidatus Faecivivens stercoravium</name>
    <dbReference type="NCBI Taxonomy" id="2840803"/>
    <lineage>
        <taxon>Bacteria</taxon>
        <taxon>Bacillati</taxon>
        <taxon>Bacillota</taxon>
        <taxon>Clostridia</taxon>
        <taxon>Eubacteriales</taxon>
        <taxon>Oscillospiraceae</taxon>
        <taxon>Oscillospiraceae incertae sedis</taxon>
        <taxon>Candidatus Faecivivens</taxon>
    </lineage>
</organism>
<dbReference type="PANTHER" id="PTHR43085">
    <property type="entry name" value="HEXOKINASE FAMILY MEMBER"/>
    <property type="match status" value="1"/>
</dbReference>
<accession>A0A9D1DZ55</accession>
<evidence type="ECO:0000259" key="7">
    <source>
        <dbReference type="Pfam" id="PF00294"/>
    </source>
</evidence>
<reference evidence="8" key="1">
    <citation type="submission" date="2020-10" db="EMBL/GenBank/DDBJ databases">
        <authorList>
            <person name="Gilroy R."/>
        </authorList>
    </citation>
    <scope>NUCLEOTIDE SEQUENCE</scope>
    <source>
        <strain evidence="8">CHK189-12415</strain>
    </source>
</reference>
<dbReference type="Gene3D" id="3.40.1190.20">
    <property type="match status" value="1"/>
</dbReference>
<dbReference type="PANTHER" id="PTHR43085:SF1">
    <property type="entry name" value="PSEUDOURIDINE KINASE-RELATED"/>
    <property type="match status" value="1"/>
</dbReference>
<evidence type="ECO:0000313" key="8">
    <source>
        <dbReference type="EMBL" id="HIR61676.1"/>
    </source>
</evidence>
<dbReference type="PROSITE" id="PS00584">
    <property type="entry name" value="PFKB_KINASES_2"/>
    <property type="match status" value="1"/>
</dbReference>
<dbReference type="EMBL" id="DVHA01000289">
    <property type="protein sequence ID" value="HIR61676.1"/>
    <property type="molecule type" value="Genomic_DNA"/>
</dbReference>
<evidence type="ECO:0000256" key="3">
    <source>
        <dbReference type="ARBA" id="ARBA00022741"/>
    </source>
</evidence>
<name>A0A9D1DZ55_9FIRM</name>
<dbReference type="SUPFAM" id="SSF53613">
    <property type="entry name" value="Ribokinase-like"/>
    <property type="match status" value="1"/>
</dbReference>
<dbReference type="InterPro" id="IPR011611">
    <property type="entry name" value="PfkB_dom"/>
</dbReference>
<feature type="domain" description="Carbohydrate kinase PfkB" evidence="7">
    <location>
        <begin position="3"/>
        <end position="318"/>
    </location>
</feature>
<dbReference type="CDD" id="cd01167">
    <property type="entry name" value="bac_FRK"/>
    <property type="match status" value="1"/>
</dbReference>
<dbReference type="PRINTS" id="PR00990">
    <property type="entry name" value="RIBOKINASE"/>
</dbReference>
<evidence type="ECO:0000313" key="9">
    <source>
        <dbReference type="Proteomes" id="UP000824241"/>
    </source>
</evidence>
<keyword evidence="3" id="KW-0547">Nucleotide-binding</keyword>
<keyword evidence="4 6" id="KW-0418">Kinase</keyword>
<comment type="similarity">
    <text evidence="1 6">Belongs to the carbohydrate kinase PfkB family.</text>
</comment>
<evidence type="ECO:0000256" key="2">
    <source>
        <dbReference type="ARBA" id="ARBA00022679"/>
    </source>
</evidence>
<dbReference type="AlphaFoldDB" id="A0A9D1DZ55"/>
<evidence type="ECO:0000256" key="5">
    <source>
        <dbReference type="ARBA" id="ARBA00022840"/>
    </source>
</evidence>
<dbReference type="InterPro" id="IPR050306">
    <property type="entry name" value="PfkB_Carbo_kinase"/>
</dbReference>
<dbReference type="InterPro" id="IPR002173">
    <property type="entry name" value="Carboh/pur_kinase_PfkB_CS"/>
</dbReference>
<keyword evidence="5" id="KW-0067">ATP-binding</keyword>
<dbReference type="InterPro" id="IPR002139">
    <property type="entry name" value="Ribo/fructo_kinase"/>
</dbReference>
<dbReference type="GO" id="GO:0005524">
    <property type="term" value="F:ATP binding"/>
    <property type="evidence" value="ECO:0007669"/>
    <property type="project" value="UniProtKB-KW"/>
</dbReference>
<dbReference type="Proteomes" id="UP000824241">
    <property type="component" value="Unassembled WGS sequence"/>
</dbReference>
<evidence type="ECO:0000256" key="6">
    <source>
        <dbReference type="RuleBase" id="RU003704"/>
    </source>
</evidence>
<keyword evidence="2 6" id="KW-0808">Transferase</keyword>
<evidence type="ECO:0000256" key="1">
    <source>
        <dbReference type="ARBA" id="ARBA00010688"/>
    </source>
</evidence>
<sequence>MYEVLSIGEALMDFIPVNPDAERLEAAEGGRITIPQFEENVGGSPANVACALAKLGVKTGFIGKVGDDPFGRTVKGVLERSGVDIRNLILDGAYRTPVALVHHSPEGKRFTFYRNGQTADTHFEEEEIDDSIFADCKVFNFSSFPLTSEPSRSTILNAVLKAKESGARITFDPNIRLSIWESPEQAREVILQALTLADILKISEDDFHFLFPGMDDREACEQIYLENGTEMIIITKSDRGCYAYVNQDSYMSSAYDVPVADTTGSGDAFLAGVIFNIMKLNKNVHDMSSVEITVMLDFANAVASLVCTRPGAIAAFPTPREIVLCMEKVPKKTPVTNTIDWETAI</sequence>
<proteinExistence type="inferred from homology"/>
<protein>
    <submittedName>
        <fullName evidence="8">Carbohydrate kinase</fullName>
    </submittedName>
</protein>
<dbReference type="InterPro" id="IPR029056">
    <property type="entry name" value="Ribokinase-like"/>
</dbReference>
<dbReference type="PROSITE" id="PS00583">
    <property type="entry name" value="PFKB_KINASES_1"/>
    <property type="match status" value="1"/>
</dbReference>
<comment type="caution">
    <text evidence="8">The sequence shown here is derived from an EMBL/GenBank/DDBJ whole genome shotgun (WGS) entry which is preliminary data.</text>
</comment>